<accession>A0ABD0P6B8</accession>
<dbReference type="PANTHER" id="PTHR47331:SF6">
    <property type="entry name" value="DOUBLECORTIN DOMAIN-CONTAINING PROTEIN"/>
    <property type="match status" value="1"/>
</dbReference>
<gene>
    <name evidence="1" type="ORF">M9458_036750</name>
</gene>
<protein>
    <submittedName>
        <fullName evidence="1">Uncharacterized protein</fullName>
    </submittedName>
</protein>
<dbReference type="InterPro" id="IPR043502">
    <property type="entry name" value="DNA/RNA_pol_sf"/>
</dbReference>
<proteinExistence type="predicted"/>
<organism evidence="1 2">
    <name type="scientific">Cirrhinus mrigala</name>
    <name type="common">Mrigala</name>
    <dbReference type="NCBI Taxonomy" id="683832"/>
    <lineage>
        <taxon>Eukaryota</taxon>
        <taxon>Metazoa</taxon>
        <taxon>Chordata</taxon>
        <taxon>Craniata</taxon>
        <taxon>Vertebrata</taxon>
        <taxon>Euteleostomi</taxon>
        <taxon>Actinopterygii</taxon>
        <taxon>Neopterygii</taxon>
        <taxon>Teleostei</taxon>
        <taxon>Ostariophysi</taxon>
        <taxon>Cypriniformes</taxon>
        <taxon>Cyprinidae</taxon>
        <taxon>Labeoninae</taxon>
        <taxon>Labeonini</taxon>
        <taxon>Cirrhinus</taxon>
    </lineage>
</organism>
<evidence type="ECO:0000313" key="2">
    <source>
        <dbReference type="Proteomes" id="UP001529510"/>
    </source>
</evidence>
<dbReference type="SUPFAM" id="SSF56672">
    <property type="entry name" value="DNA/RNA polymerases"/>
    <property type="match status" value="1"/>
</dbReference>
<dbReference type="Proteomes" id="UP001529510">
    <property type="component" value="Unassembled WGS sequence"/>
</dbReference>
<keyword evidence="2" id="KW-1185">Reference proteome</keyword>
<dbReference type="EMBL" id="JAMKFB020000018">
    <property type="protein sequence ID" value="KAL0168528.1"/>
    <property type="molecule type" value="Genomic_DNA"/>
</dbReference>
<dbReference type="AlphaFoldDB" id="A0ABD0P6B8"/>
<reference evidence="1 2" key="1">
    <citation type="submission" date="2024-05" db="EMBL/GenBank/DDBJ databases">
        <title>Genome sequencing and assembly of Indian major carp, Cirrhinus mrigala (Hamilton, 1822).</title>
        <authorList>
            <person name="Mohindra V."/>
            <person name="Chowdhury L.M."/>
            <person name="Lal K."/>
            <person name="Jena J.K."/>
        </authorList>
    </citation>
    <scope>NUCLEOTIDE SEQUENCE [LARGE SCALE GENOMIC DNA]</scope>
    <source>
        <strain evidence="1">CM1030</strain>
        <tissue evidence="1">Blood</tissue>
    </source>
</reference>
<sequence>MADIQQMFHFFLVAEEHRDFLRFLWYDNNGINNEVLEYRMRVHVLGNSPSPAVAIYGFRKPAFTGERDCGSEAKHFVERNFYVDDGLTSLPTEEEAIKLLKSTQEMLARSNLHLHKIASNKVEVMKAFPSEDLAKELKNLDLNTGLPPVQRSLGVNWDVNEDVFIFQIADQ</sequence>
<dbReference type="PANTHER" id="PTHR47331">
    <property type="entry name" value="PHD-TYPE DOMAIN-CONTAINING PROTEIN"/>
    <property type="match status" value="1"/>
</dbReference>
<comment type="caution">
    <text evidence="1">The sequence shown here is derived from an EMBL/GenBank/DDBJ whole genome shotgun (WGS) entry which is preliminary data.</text>
</comment>
<evidence type="ECO:0000313" key="1">
    <source>
        <dbReference type="EMBL" id="KAL0168528.1"/>
    </source>
</evidence>
<feature type="non-terminal residue" evidence="1">
    <location>
        <position position="171"/>
    </location>
</feature>
<name>A0ABD0P6B8_CIRMR</name>